<dbReference type="AlphaFoldDB" id="A0A2G9SBF8"/>
<protein>
    <submittedName>
        <fullName evidence="1">Uncharacterized protein</fullName>
    </submittedName>
</protein>
<organism evidence="1">
    <name type="scientific">Aquarana catesbeiana</name>
    <name type="common">American bullfrog</name>
    <name type="synonym">Rana catesbeiana</name>
    <dbReference type="NCBI Taxonomy" id="8400"/>
    <lineage>
        <taxon>Eukaryota</taxon>
        <taxon>Metazoa</taxon>
        <taxon>Chordata</taxon>
        <taxon>Craniata</taxon>
        <taxon>Vertebrata</taxon>
        <taxon>Euteleostomi</taxon>
        <taxon>Amphibia</taxon>
        <taxon>Batrachia</taxon>
        <taxon>Anura</taxon>
        <taxon>Neobatrachia</taxon>
        <taxon>Ranoidea</taxon>
        <taxon>Ranidae</taxon>
        <taxon>Aquarana</taxon>
    </lineage>
</organism>
<reference evidence="1" key="1">
    <citation type="submission" date="2017-08" db="EMBL/GenBank/DDBJ databases">
        <title>Assembly of the North American Bullfrog Genome.</title>
        <authorList>
            <person name="Warren R.L."/>
            <person name="Vandervalk B.P."/>
            <person name="Kucuk E."/>
            <person name="Birol I."/>
            <person name="Helbing C."/>
            <person name="Pandoh P."/>
            <person name="Behsaz B."/>
            <person name="Mohamadi H."/>
            <person name="Chu J."/>
            <person name="Jackman S."/>
            <person name="Hammond S.A."/>
            <person name="Veldhoen N."/>
            <person name="Kirk H."/>
            <person name="Zhao Y."/>
            <person name="Coope R."/>
            <person name="Pleasance S."/>
            <person name="Moore R."/>
            <person name="Holt R."/>
        </authorList>
    </citation>
    <scope>NUCLEOTIDE SEQUENCE</scope>
    <source>
        <strain evidence="1">Bruno</strain>
        <tissue evidence="1">Liver</tissue>
    </source>
</reference>
<feature type="non-terminal residue" evidence="1">
    <location>
        <position position="1"/>
    </location>
</feature>
<sequence>KNVLIEESPFCCNEKEATAIVHSAASPGESVPVSSEVDVWHFLRK</sequence>
<name>A0A2G9SBF8_AQUCT</name>
<accession>A0A2G9SBF8</accession>
<evidence type="ECO:0000313" key="1">
    <source>
        <dbReference type="EMBL" id="PIO37472.1"/>
    </source>
</evidence>
<dbReference type="EMBL" id="KV925623">
    <property type="protein sequence ID" value="PIO37472.1"/>
    <property type="molecule type" value="Genomic_DNA"/>
</dbReference>
<gene>
    <name evidence="1" type="ORF">AB205_0111780</name>
</gene>
<proteinExistence type="predicted"/>